<dbReference type="EMBL" id="GBXM01067618">
    <property type="protein sequence ID" value="JAH40959.1"/>
    <property type="molecule type" value="Transcribed_RNA"/>
</dbReference>
<reference evidence="1" key="1">
    <citation type="submission" date="2014-11" db="EMBL/GenBank/DDBJ databases">
        <authorList>
            <person name="Amaro Gonzalez C."/>
        </authorList>
    </citation>
    <scope>NUCLEOTIDE SEQUENCE</scope>
</reference>
<name>A0A0E9SHW0_ANGAN</name>
<evidence type="ECO:0000313" key="1">
    <source>
        <dbReference type="EMBL" id="JAH40959.1"/>
    </source>
</evidence>
<reference evidence="1" key="2">
    <citation type="journal article" date="2015" name="Fish Shellfish Immunol.">
        <title>Early steps in the European eel (Anguilla anguilla)-Vibrio vulnificus interaction in the gills: Role of the RtxA13 toxin.</title>
        <authorList>
            <person name="Callol A."/>
            <person name="Pajuelo D."/>
            <person name="Ebbesson L."/>
            <person name="Teles M."/>
            <person name="MacKenzie S."/>
            <person name="Amaro C."/>
        </authorList>
    </citation>
    <scope>NUCLEOTIDE SEQUENCE</scope>
</reference>
<dbReference type="AlphaFoldDB" id="A0A0E9SHW0"/>
<sequence length="26" mass="3214">MSHFLDDIINEVEIKTFIKERKVNFF</sequence>
<proteinExistence type="predicted"/>
<organism evidence="1">
    <name type="scientific">Anguilla anguilla</name>
    <name type="common">European freshwater eel</name>
    <name type="synonym">Muraena anguilla</name>
    <dbReference type="NCBI Taxonomy" id="7936"/>
    <lineage>
        <taxon>Eukaryota</taxon>
        <taxon>Metazoa</taxon>
        <taxon>Chordata</taxon>
        <taxon>Craniata</taxon>
        <taxon>Vertebrata</taxon>
        <taxon>Euteleostomi</taxon>
        <taxon>Actinopterygii</taxon>
        <taxon>Neopterygii</taxon>
        <taxon>Teleostei</taxon>
        <taxon>Anguilliformes</taxon>
        <taxon>Anguillidae</taxon>
        <taxon>Anguilla</taxon>
    </lineage>
</organism>
<accession>A0A0E9SHW0</accession>
<protein>
    <submittedName>
        <fullName evidence="1">Uncharacterized protein</fullName>
    </submittedName>
</protein>